<dbReference type="GeneID" id="25159460"/>
<name>A0A0F7PAM1_9EURY</name>
<feature type="transmembrane region" description="Helical" evidence="1">
    <location>
        <begin position="320"/>
        <end position="341"/>
    </location>
</feature>
<dbReference type="PANTHER" id="PTHR42204:SF1">
    <property type="entry name" value="INTEGRAL MEMBRANE PROTEIN"/>
    <property type="match status" value="1"/>
</dbReference>
<feature type="transmembrane region" description="Helical" evidence="1">
    <location>
        <begin position="109"/>
        <end position="133"/>
    </location>
</feature>
<dbReference type="OrthoDB" id="53365at2157"/>
<sequence>MDVIGVRIATDPGAAALSLGFVGAGIVFGAMSGLTPGLHVNTVAVLMAAVAPEVPAPPHLLGVSMLAAGITHSFLDVVPTLAIGVPDAAMSVSALPGHRLVMGGRGREALRVSAVGSGSAIAAAAVFGIPLTLFMQSVITTLDESIPYVVGAIAAFLILTERGRLAKVGGLLSLLTSGLLGLGLLDVTAGGLAPGGDTLLPLLSGLFGIPILVHAYGGAGVPPQGGPTVVASPRRTLGWGIVGAISGALVAYLPGVSAAVAAALSFSVLPAASGDRAFVATVSGVNTSNTIFAVFALVALDTPRTGVLVAIENAALPINLPLVLGGIVLAAAVSFVLVPLVGDVYLTAVGRLDPRRLSVGVGALVVVLVGVFTGPIGVGILLVASVVGMVPNHFGTRRVHLMGVLLVPITLRGLTG</sequence>
<proteinExistence type="predicted"/>
<evidence type="ECO:0000313" key="4">
    <source>
        <dbReference type="Proteomes" id="UP000069906"/>
    </source>
</evidence>
<keyword evidence="4" id="KW-1185">Reference proteome</keyword>
<feature type="transmembrane region" description="Helical" evidence="1">
    <location>
        <begin position="199"/>
        <end position="217"/>
    </location>
</feature>
<dbReference type="RefSeq" id="WP_050048500.1">
    <property type="nucleotide sequence ID" value="NZ_CP008874.1"/>
</dbReference>
<dbReference type="PATRIC" id="fig|1604004.4.peg.1360"/>
<evidence type="ECO:0000256" key="1">
    <source>
        <dbReference type="SAM" id="Phobius"/>
    </source>
</evidence>
<keyword evidence="1" id="KW-1133">Transmembrane helix</keyword>
<keyword evidence="1" id="KW-0472">Membrane</keyword>
<feature type="transmembrane region" description="Helical" evidence="1">
    <location>
        <begin position="361"/>
        <end position="387"/>
    </location>
</feature>
<evidence type="ECO:0000313" key="3">
    <source>
        <dbReference type="EMBL" id="AKH97782.1"/>
    </source>
</evidence>
<accession>A0A0F7PAM1</accession>
<feature type="transmembrane region" description="Helical" evidence="1">
    <location>
        <begin position="172"/>
        <end position="193"/>
    </location>
</feature>
<dbReference type="Proteomes" id="UP000069906">
    <property type="component" value="Chromosome"/>
</dbReference>
<gene>
    <name evidence="3" type="ORF">HLASF_1296</name>
</gene>
<dbReference type="AlphaFoldDB" id="A0A0F7PAM1"/>
<reference evidence="3 4" key="1">
    <citation type="journal article" date="2015" name="ISME J.">
        <title>Elemental sulfur and acetate can support life of a novel strictly anaerobic haloarchaeon.</title>
        <authorList>
            <person name="Sorokin D.Y."/>
            <person name="Kublanov I.V."/>
            <person name="Gavrilov S.N."/>
            <person name="Rojo D."/>
            <person name="Roman P."/>
            <person name="Golyshin P.N."/>
            <person name="Slepak V.Z."/>
            <person name="Smedile F."/>
            <person name="Ferrer M."/>
            <person name="Messina E."/>
            <person name="La Cono V."/>
            <person name="Yakimov M.M."/>
        </authorList>
    </citation>
    <scope>NUCLEOTIDE SEQUENCE [LARGE SCALE GENOMIC DNA]</scope>
    <source>
        <strain evidence="3 4">HSR2</strain>
    </source>
</reference>
<feature type="transmembrane region" description="Helical" evidence="1">
    <location>
        <begin position="12"/>
        <end position="31"/>
    </location>
</feature>
<dbReference type="HOGENOM" id="CLU_043916_1_0_2"/>
<protein>
    <recommendedName>
        <fullName evidence="2">DUF112 domain-containing protein</fullName>
    </recommendedName>
</protein>
<dbReference type="InterPro" id="IPR002823">
    <property type="entry name" value="DUF112_TM"/>
</dbReference>
<dbReference type="PANTHER" id="PTHR42204">
    <property type="entry name" value="INTEGRAL MEMBRANE PROTEIN"/>
    <property type="match status" value="1"/>
</dbReference>
<keyword evidence="1" id="KW-0812">Transmembrane</keyword>
<feature type="transmembrane region" description="Helical" evidence="1">
    <location>
        <begin position="278"/>
        <end position="300"/>
    </location>
</feature>
<dbReference type="Pfam" id="PF01970">
    <property type="entry name" value="TctA"/>
    <property type="match status" value="1"/>
</dbReference>
<evidence type="ECO:0000259" key="2">
    <source>
        <dbReference type="Pfam" id="PF01970"/>
    </source>
</evidence>
<feature type="transmembrane region" description="Helical" evidence="1">
    <location>
        <begin position="145"/>
        <end position="160"/>
    </location>
</feature>
<dbReference type="EMBL" id="CP008874">
    <property type="protein sequence ID" value="AKH97782.1"/>
    <property type="molecule type" value="Genomic_DNA"/>
</dbReference>
<dbReference type="KEGG" id="hsu:HLASF_1296"/>
<feature type="domain" description="DUF112" evidence="2">
    <location>
        <begin position="19"/>
        <end position="402"/>
    </location>
</feature>
<feature type="transmembrane region" description="Helical" evidence="1">
    <location>
        <begin position="237"/>
        <end position="266"/>
    </location>
</feature>
<organism evidence="3 4">
    <name type="scientific">Halanaeroarchaeum sulfurireducens</name>
    <dbReference type="NCBI Taxonomy" id="1604004"/>
    <lineage>
        <taxon>Archaea</taxon>
        <taxon>Methanobacteriati</taxon>
        <taxon>Methanobacteriota</taxon>
        <taxon>Stenosarchaea group</taxon>
        <taxon>Halobacteria</taxon>
        <taxon>Halobacteriales</taxon>
        <taxon>Halobacteriaceae</taxon>
        <taxon>Halanaeroarchaeum</taxon>
    </lineage>
</organism>